<dbReference type="EMBL" id="CP002540">
    <property type="protein sequence ID" value="ADY27811.1"/>
    <property type="molecule type" value="Genomic_DNA"/>
</dbReference>
<proteinExistence type="predicted"/>
<keyword evidence="1" id="KW-0614">Plasmid</keyword>
<protein>
    <submittedName>
        <fullName evidence="1">Uncharacterized protein</fullName>
    </submittedName>
</protein>
<dbReference type="AlphaFoldDB" id="F0RRA2"/>
<evidence type="ECO:0000313" key="2">
    <source>
        <dbReference type="Proteomes" id="UP000007718"/>
    </source>
</evidence>
<sequence length="96" mass="10591">MTEVPTDHRPASEVVPELLAQAKQQPRCQLASGHHLMAYRSPNTGRPALGFGLAYLYPSTGEVELLLRLLGWEGARTQKGAAQKHGCWWVFIEPPA</sequence>
<gene>
    <name evidence="1" type="ordered locus">Deipr_2711</name>
</gene>
<dbReference type="HOGENOM" id="CLU_2355101_0_0_0"/>
<dbReference type="Proteomes" id="UP000007718">
    <property type="component" value="Plasmid pDEIPR04"/>
</dbReference>
<geneLocation type="plasmid" evidence="1 2">
    <name>pDEIPR04</name>
</geneLocation>
<evidence type="ECO:0000313" key="1">
    <source>
        <dbReference type="EMBL" id="ADY27811.1"/>
    </source>
</evidence>
<accession>F0RRA2</accession>
<keyword evidence="2" id="KW-1185">Reference proteome</keyword>
<name>F0RRA2_DEIPM</name>
<organism evidence="1 2">
    <name type="scientific">Deinococcus proteolyticus (strain ATCC 35074 / DSM 20540 / JCM 6276 / NBRC 101906 / NCIMB 13154 / VKM Ac-1939 / CCM 2703 / MRP)</name>
    <dbReference type="NCBI Taxonomy" id="693977"/>
    <lineage>
        <taxon>Bacteria</taxon>
        <taxon>Thermotogati</taxon>
        <taxon>Deinococcota</taxon>
        <taxon>Deinococci</taxon>
        <taxon>Deinococcales</taxon>
        <taxon>Deinococcaceae</taxon>
        <taxon>Deinococcus</taxon>
    </lineage>
</organism>
<reference evidence="1" key="1">
    <citation type="journal article" date="2012" name="Stand. Genomic Sci.">
        <title>Complete genome sequence of the orange-red pigmented, radioresistant Deinococcus proteolyticus type strain (MRP(T)).</title>
        <authorList>
            <person name="Copeland A."/>
            <person name="Zeytun A."/>
            <person name="Yassawong M."/>
            <person name="Nolan M."/>
            <person name="Lucas S."/>
            <person name="Hammon N."/>
            <person name="Deshpande S."/>
            <person name="Cheng J.F."/>
            <person name="Han C."/>
            <person name="Tapia R."/>
            <person name="Goodwin L.A."/>
            <person name="Pitluck S."/>
            <person name="Mavromatis K."/>
            <person name="Liolios K."/>
            <person name="Pagani I."/>
            <person name="Ivanova N."/>
            <person name="Mikhailova N."/>
            <person name="Pati A."/>
            <person name="Chen A."/>
            <person name="Palaniappan K."/>
            <person name="Land M."/>
            <person name="Hauser L."/>
            <person name="Jeffries C.D."/>
            <person name="Brambilla E.M."/>
            <person name="Rohde M."/>
            <person name="Sikorski J."/>
            <person name="Pukall R."/>
            <person name="Goker M."/>
            <person name="Detter J.C."/>
            <person name="Woyke T."/>
            <person name="Bristow J."/>
            <person name="Eisen J.A."/>
            <person name="Markowitz V."/>
            <person name="Hugenholtz P."/>
            <person name="Kyrpides N.C."/>
            <person name="Klenk H.P."/>
            <person name="Lapidus A."/>
        </authorList>
    </citation>
    <scope>NUCLEOTIDE SEQUENCE [LARGE SCALE GENOMIC DNA]</scope>
    <source>
        <strain evidence="1">MRP</strain>
        <plasmid evidence="1">pDEIPR04</plasmid>
    </source>
</reference>
<dbReference type="KEGG" id="dpt:Deipr_2711"/>
<dbReference type="RefSeq" id="WP_013616055.1">
    <property type="nucleotide sequence ID" value="NC_015163.1"/>
</dbReference>